<dbReference type="OrthoDB" id="9778934at2"/>
<feature type="chain" id="PRO_5006394962" description="Copper resistance protein CopB" evidence="2">
    <location>
        <begin position="20"/>
        <end position="342"/>
    </location>
</feature>
<organism evidence="3 4">
    <name type="scientific">Stenotrophomonas ginsengisoli</name>
    <dbReference type="NCBI Taxonomy" id="336566"/>
    <lineage>
        <taxon>Bacteria</taxon>
        <taxon>Pseudomonadati</taxon>
        <taxon>Pseudomonadota</taxon>
        <taxon>Gammaproteobacteria</taxon>
        <taxon>Lysobacterales</taxon>
        <taxon>Lysobacteraceae</taxon>
        <taxon>Stenotrophomonas</taxon>
    </lineage>
</organism>
<dbReference type="AlphaFoldDB" id="A0A0R0D0Z6"/>
<dbReference type="InterPro" id="IPR007939">
    <property type="entry name" value="Cu-R_B_prcur"/>
</dbReference>
<gene>
    <name evidence="3" type="ORF">ABB30_12720</name>
</gene>
<dbReference type="GO" id="GO:0005507">
    <property type="term" value="F:copper ion binding"/>
    <property type="evidence" value="ECO:0007669"/>
    <property type="project" value="InterPro"/>
</dbReference>
<feature type="compositionally biased region" description="Low complexity" evidence="1">
    <location>
        <begin position="21"/>
        <end position="44"/>
    </location>
</feature>
<reference evidence="3 4" key="1">
    <citation type="submission" date="2015-05" db="EMBL/GenBank/DDBJ databases">
        <title>Genome sequencing and analysis of members of genus Stenotrophomonas.</title>
        <authorList>
            <person name="Patil P.P."/>
            <person name="Midha S."/>
            <person name="Patil P.B."/>
        </authorList>
    </citation>
    <scope>NUCLEOTIDE SEQUENCE [LARGE SCALE GENOMIC DNA]</scope>
    <source>
        <strain evidence="3 4">DSM 24757</strain>
    </source>
</reference>
<dbReference type="EMBL" id="LDJM01000034">
    <property type="protein sequence ID" value="KRG75051.1"/>
    <property type="molecule type" value="Genomic_DNA"/>
</dbReference>
<evidence type="ECO:0000313" key="4">
    <source>
        <dbReference type="Proteomes" id="UP000050956"/>
    </source>
</evidence>
<accession>A0A0R0D0Z6</accession>
<dbReference type="STRING" id="336566.ABB30_12720"/>
<dbReference type="GO" id="GO:0006878">
    <property type="term" value="P:intracellular copper ion homeostasis"/>
    <property type="evidence" value="ECO:0007669"/>
    <property type="project" value="InterPro"/>
</dbReference>
<comment type="caution">
    <text evidence="3">The sequence shown here is derived from an EMBL/GenBank/DDBJ whole genome shotgun (WGS) entry which is preliminary data.</text>
</comment>
<protein>
    <recommendedName>
        <fullName evidence="5">Copper resistance protein CopB</fullName>
    </recommendedName>
</protein>
<evidence type="ECO:0000313" key="3">
    <source>
        <dbReference type="EMBL" id="KRG75051.1"/>
    </source>
</evidence>
<keyword evidence="2" id="KW-0732">Signal</keyword>
<dbReference type="GO" id="GO:0009279">
    <property type="term" value="C:cell outer membrane"/>
    <property type="evidence" value="ECO:0007669"/>
    <property type="project" value="InterPro"/>
</dbReference>
<dbReference type="PATRIC" id="fig|336566.3.peg.2050"/>
<proteinExistence type="predicted"/>
<evidence type="ECO:0008006" key="5">
    <source>
        <dbReference type="Google" id="ProtNLM"/>
    </source>
</evidence>
<name>A0A0R0D0Z6_9GAMM</name>
<evidence type="ECO:0000256" key="2">
    <source>
        <dbReference type="SAM" id="SignalP"/>
    </source>
</evidence>
<feature type="signal peptide" evidence="2">
    <location>
        <begin position="1"/>
        <end position="19"/>
    </location>
</feature>
<evidence type="ECO:0000256" key="1">
    <source>
        <dbReference type="SAM" id="MobiDB-lite"/>
    </source>
</evidence>
<dbReference type="Pfam" id="PF05275">
    <property type="entry name" value="CopB"/>
    <property type="match status" value="1"/>
</dbReference>
<dbReference type="RefSeq" id="WP_057638690.1">
    <property type="nucleotide sequence ID" value="NZ_LDJM01000034.1"/>
</dbReference>
<sequence>MKHTPLLIALAACSPLAAAQHSQHPAPSTAVPASPAAPVPAADPHAGHNMSADPHAGHNMSADPHAGHNMSADPHAGHNMSADPHAGHNMSADPHAGHNMPGAALDTPRTPIPVPTAADRAAAFPVLHHHSMEHAPAINRYLLVDQLEAWDNVKGSGQAWAVQGWWGSDTRRLWLRSEGEREDGSSEGNIDLLYGQATGPWWEAVAGLRHEHGRQPRTRAALGVQGLSPYKLETHVTALVGGSPRLALETELEYSVLLSNRLILQPSVHASALLRDDRARGLGRGLANVEGGLRLRYEITRRVAPYVGVVHERRFGRSADLAAADGHERQHTRWVAGIRLWF</sequence>
<dbReference type="Proteomes" id="UP000050956">
    <property type="component" value="Unassembled WGS sequence"/>
</dbReference>
<feature type="region of interest" description="Disordered" evidence="1">
    <location>
        <begin position="21"/>
        <end position="114"/>
    </location>
</feature>
<keyword evidence="4" id="KW-1185">Reference proteome</keyword>